<dbReference type="FunFam" id="1.20.1070.10:FF:000367">
    <property type="entry name" value="Serotonin receptor 5-HT2 subtype"/>
    <property type="match status" value="1"/>
</dbReference>
<dbReference type="GO" id="GO:0007210">
    <property type="term" value="P:serotonin receptor signaling pathway"/>
    <property type="evidence" value="ECO:0007669"/>
    <property type="project" value="TreeGrafter"/>
</dbReference>
<dbReference type="AlphaFoldDB" id="A0AAN9Y1G6"/>
<evidence type="ECO:0000256" key="6">
    <source>
        <dbReference type="ARBA" id="ARBA00023040"/>
    </source>
</evidence>
<evidence type="ECO:0000313" key="13">
    <source>
        <dbReference type="EMBL" id="KAK7582115.1"/>
    </source>
</evidence>
<keyword evidence="6" id="KW-0297">G-protein coupled receptor</keyword>
<keyword evidence="8" id="KW-0675">Receptor</keyword>
<feature type="transmembrane region" description="Helical" evidence="11">
    <location>
        <begin position="60"/>
        <end position="84"/>
    </location>
</feature>
<dbReference type="GO" id="GO:0030594">
    <property type="term" value="F:neurotransmitter receptor activity"/>
    <property type="evidence" value="ECO:0007669"/>
    <property type="project" value="TreeGrafter"/>
</dbReference>
<dbReference type="GO" id="GO:0007187">
    <property type="term" value="P:G protein-coupled receptor signaling pathway, coupled to cyclic nucleotide second messenger"/>
    <property type="evidence" value="ECO:0007669"/>
    <property type="project" value="TreeGrafter"/>
</dbReference>
<keyword evidence="3" id="KW-1003">Cell membrane</keyword>
<feature type="domain" description="G-protein coupled receptors family 1 profile" evidence="12">
    <location>
        <begin position="1"/>
        <end position="356"/>
    </location>
</feature>
<dbReference type="PANTHER" id="PTHR24247">
    <property type="entry name" value="5-HYDROXYTRYPTAMINE RECEPTOR"/>
    <property type="match status" value="1"/>
</dbReference>
<proteinExistence type="inferred from homology"/>
<keyword evidence="4 11" id="KW-0812">Transmembrane</keyword>
<dbReference type="GO" id="GO:0030425">
    <property type="term" value="C:dendrite"/>
    <property type="evidence" value="ECO:0007669"/>
    <property type="project" value="TreeGrafter"/>
</dbReference>
<keyword evidence="7 11" id="KW-0472">Membrane</keyword>
<dbReference type="InterPro" id="IPR000276">
    <property type="entry name" value="GPCR_Rhodpsn"/>
</dbReference>
<keyword evidence="5 11" id="KW-1133">Transmembrane helix</keyword>
<evidence type="ECO:0000259" key="12">
    <source>
        <dbReference type="PROSITE" id="PS50262"/>
    </source>
</evidence>
<evidence type="ECO:0000256" key="5">
    <source>
        <dbReference type="ARBA" id="ARBA00022989"/>
    </source>
</evidence>
<evidence type="ECO:0000256" key="11">
    <source>
        <dbReference type="SAM" id="Phobius"/>
    </source>
</evidence>
<keyword evidence="14" id="KW-1185">Reference proteome</keyword>
<comment type="subcellular location">
    <subcellularLocation>
        <location evidence="1">Cell membrane</location>
        <topology evidence="1">Multi-pass membrane protein</topology>
    </subcellularLocation>
</comment>
<dbReference type="PRINTS" id="PR00237">
    <property type="entry name" value="GPCRRHODOPSN"/>
</dbReference>
<evidence type="ECO:0000256" key="7">
    <source>
        <dbReference type="ARBA" id="ARBA00023136"/>
    </source>
</evidence>
<name>A0AAN9Y1G6_9HEMI</name>
<dbReference type="GO" id="GO:0004993">
    <property type="term" value="F:G protein-coupled serotonin receptor activity"/>
    <property type="evidence" value="ECO:0007669"/>
    <property type="project" value="TreeGrafter"/>
</dbReference>
<dbReference type="PANTHER" id="PTHR24247:SF228">
    <property type="entry name" value="5-HYDROXYTRYPTAMINE (SEROTONIN) RECEPTOR 2A, ISOFORM B"/>
    <property type="match status" value="1"/>
</dbReference>
<dbReference type="Pfam" id="PF00001">
    <property type="entry name" value="7tm_1"/>
    <property type="match status" value="1"/>
</dbReference>
<feature type="transmembrane region" description="Helical" evidence="11">
    <location>
        <begin position="17"/>
        <end position="39"/>
    </location>
</feature>
<feature type="region of interest" description="Disordered" evidence="10">
    <location>
        <begin position="140"/>
        <end position="215"/>
    </location>
</feature>
<dbReference type="GO" id="GO:0051378">
    <property type="term" value="F:serotonin binding"/>
    <property type="evidence" value="ECO:0007669"/>
    <property type="project" value="TreeGrafter"/>
</dbReference>
<accession>A0AAN9Y1G6</accession>
<evidence type="ECO:0000256" key="4">
    <source>
        <dbReference type="ARBA" id="ARBA00022692"/>
    </source>
</evidence>
<dbReference type="GO" id="GO:0007268">
    <property type="term" value="P:chemical synaptic transmission"/>
    <property type="evidence" value="ECO:0007669"/>
    <property type="project" value="TreeGrafter"/>
</dbReference>
<dbReference type="GO" id="GO:0045202">
    <property type="term" value="C:synapse"/>
    <property type="evidence" value="ECO:0007669"/>
    <property type="project" value="GOC"/>
</dbReference>
<dbReference type="EMBL" id="JBBCAQ010000033">
    <property type="protein sequence ID" value="KAK7582115.1"/>
    <property type="molecule type" value="Genomic_DNA"/>
</dbReference>
<evidence type="ECO:0000256" key="1">
    <source>
        <dbReference type="ARBA" id="ARBA00004651"/>
    </source>
</evidence>
<organism evidence="13 14">
    <name type="scientific">Parthenolecanium corni</name>
    <dbReference type="NCBI Taxonomy" id="536013"/>
    <lineage>
        <taxon>Eukaryota</taxon>
        <taxon>Metazoa</taxon>
        <taxon>Ecdysozoa</taxon>
        <taxon>Arthropoda</taxon>
        <taxon>Hexapoda</taxon>
        <taxon>Insecta</taxon>
        <taxon>Pterygota</taxon>
        <taxon>Neoptera</taxon>
        <taxon>Paraneoptera</taxon>
        <taxon>Hemiptera</taxon>
        <taxon>Sternorrhyncha</taxon>
        <taxon>Coccoidea</taxon>
        <taxon>Coccidae</taxon>
        <taxon>Parthenolecanium</taxon>
    </lineage>
</organism>
<keyword evidence="9" id="KW-0807">Transducer</keyword>
<evidence type="ECO:0000256" key="9">
    <source>
        <dbReference type="ARBA" id="ARBA00023224"/>
    </source>
</evidence>
<sequence length="455" mass="50368">MVLPAGYWPLGIVWCNVYVSCDVLACSCSIMHMCSISWGRYLGIRNPLKTRHAYATKRIVGIKIAVVWALSLVVSTSVTLLGLYDSKNIMPEPNNCVINNSTFFVLGSVVAFYIPMVIMMVTYVLTVQLLRKKARFLQQKPGNGHEPQMFRRLGGRFRKPPPSSESSSTQLPSADSTRTLPKRSLSTPHKWKTKITTRSLNKNAPPTISSSQPILIGPNARVGAASTNGAQRPSEIESVRMIGESQTEISTSRNSRIRTLRLPLNVTPSNLNLRFLPSRNKRQNVTTVTNAVRTEQKASKVLGLVFFSFVLCWTPFFLLNIVFAVCPRSHCRIPTYLVEGALWLGYASSIINPIIYTIFNRTFRAAFVRLLKCKCQRLSRPPRYRSVNENRNSALLAQTPSSAAAAGVATVPLSLSLQGTPLVTPSSASSYLTNVRTPIMQHSESFEIAESSTTP</sequence>
<evidence type="ECO:0000256" key="10">
    <source>
        <dbReference type="SAM" id="MobiDB-lite"/>
    </source>
</evidence>
<protein>
    <recommendedName>
        <fullName evidence="12">G-protein coupled receptors family 1 profile domain-containing protein</fullName>
    </recommendedName>
</protein>
<dbReference type="GO" id="GO:0005886">
    <property type="term" value="C:plasma membrane"/>
    <property type="evidence" value="ECO:0007669"/>
    <property type="project" value="UniProtKB-SubCell"/>
</dbReference>
<feature type="transmembrane region" description="Helical" evidence="11">
    <location>
        <begin position="104"/>
        <end position="130"/>
    </location>
</feature>
<dbReference type="Gene3D" id="1.20.1070.10">
    <property type="entry name" value="Rhodopsin 7-helix transmembrane proteins"/>
    <property type="match status" value="2"/>
</dbReference>
<comment type="caution">
    <text evidence="13">The sequence shown here is derived from an EMBL/GenBank/DDBJ whole genome shotgun (WGS) entry which is preliminary data.</text>
</comment>
<comment type="similarity">
    <text evidence="2">Belongs to the G-protein coupled receptor 1 family.</text>
</comment>
<dbReference type="Proteomes" id="UP001367676">
    <property type="component" value="Unassembled WGS sequence"/>
</dbReference>
<evidence type="ECO:0000256" key="8">
    <source>
        <dbReference type="ARBA" id="ARBA00023170"/>
    </source>
</evidence>
<reference evidence="13 14" key="1">
    <citation type="submission" date="2024-03" db="EMBL/GenBank/DDBJ databases">
        <title>Adaptation during the transition from Ophiocordyceps entomopathogen to insect associate is accompanied by gene loss and intensified selection.</title>
        <authorList>
            <person name="Ward C.M."/>
            <person name="Onetto C.A."/>
            <person name="Borneman A.R."/>
        </authorList>
    </citation>
    <scope>NUCLEOTIDE SEQUENCE [LARGE SCALE GENOMIC DNA]</scope>
    <source>
        <strain evidence="13">AWRI1</strain>
        <tissue evidence="13">Single Adult Female</tissue>
    </source>
</reference>
<dbReference type="InterPro" id="IPR017452">
    <property type="entry name" value="GPCR_Rhodpsn_7TM"/>
</dbReference>
<dbReference type="SUPFAM" id="SSF81321">
    <property type="entry name" value="Family A G protein-coupled receptor-like"/>
    <property type="match status" value="1"/>
</dbReference>
<feature type="compositionally biased region" description="Low complexity" evidence="10">
    <location>
        <begin position="164"/>
        <end position="173"/>
    </location>
</feature>
<feature type="transmembrane region" description="Helical" evidence="11">
    <location>
        <begin position="340"/>
        <end position="359"/>
    </location>
</feature>
<feature type="compositionally biased region" description="Polar residues" evidence="10">
    <location>
        <begin position="174"/>
        <end position="187"/>
    </location>
</feature>
<feature type="transmembrane region" description="Helical" evidence="11">
    <location>
        <begin position="301"/>
        <end position="325"/>
    </location>
</feature>
<evidence type="ECO:0000313" key="14">
    <source>
        <dbReference type="Proteomes" id="UP001367676"/>
    </source>
</evidence>
<evidence type="ECO:0000256" key="3">
    <source>
        <dbReference type="ARBA" id="ARBA00022475"/>
    </source>
</evidence>
<evidence type="ECO:0000256" key="2">
    <source>
        <dbReference type="ARBA" id="ARBA00010663"/>
    </source>
</evidence>
<gene>
    <name evidence="13" type="ORF">V9T40_013560</name>
</gene>
<dbReference type="PROSITE" id="PS50262">
    <property type="entry name" value="G_PROTEIN_RECEP_F1_2"/>
    <property type="match status" value="1"/>
</dbReference>
<feature type="compositionally biased region" description="Polar residues" evidence="10">
    <location>
        <begin position="196"/>
        <end position="213"/>
    </location>
</feature>